<organism evidence="1 2">
    <name type="scientific">Flavobacterium limicola</name>
    <dbReference type="NCBI Taxonomy" id="180441"/>
    <lineage>
        <taxon>Bacteria</taxon>
        <taxon>Pseudomonadati</taxon>
        <taxon>Bacteroidota</taxon>
        <taxon>Flavobacteriia</taxon>
        <taxon>Flavobacteriales</taxon>
        <taxon>Flavobacteriaceae</taxon>
        <taxon>Flavobacterium</taxon>
    </lineage>
</organism>
<dbReference type="EMBL" id="RBXA01000001">
    <property type="protein sequence ID" value="RKS95080.1"/>
    <property type="molecule type" value="Genomic_DNA"/>
</dbReference>
<name>A0A495S5Z1_9FLAO</name>
<evidence type="ECO:0000313" key="1">
    <source>
        <dbReference type="EMBL" id="RKS95080.1"/>
    </source>
</evidence>
<accession>A0A495S5Z1</accession>
<evidence type="ECO:0008006" key="3">
    <source>
        <dbReference type="Google" id="ProtNLM"/>
    </source>
</evidence>
<dbReference type="AlphaFoldDB" id="A0A495S5Z1"/>
<sequence>MISVFRLFRTLVIFLFFTFSAFSQNKKFTYIQFDVAIPIKGNPDRGETDLNGNTNNLWFLPDGLSSKIGYGIHHNKWISLGIHSGVDWRWTDKLVVVPIFGNLKLSPKISEDTRIALQLGLGKAMALGRGDLMGDYKKISLGIQTPNDLIIFIELSHYAIPINNQKDTGSISLGLCLITF</sequence>
<evidence type="ECO:0000313" key="2">
    <source>
        <dbReference type="Proteomes" id="UP000280091"/>
    </source>
</evidence>
<proteinExistence type="predicted"/>
<protein>
    <recommendedName>
        <fullName evidence="3">Lipid A 3-O-deacylase PagL</fullName>
    </recommendedName>
</protein>
<dbReference type="OrthoDB" id="1346785at2"/>
<gene>
    <name evidence="1" type="ORF">BC952_0728</name>
</gene>
<comment type="caution">
    <text evidence="1">The sequence shown here is derived from an EMBL/GenBank/DDBJ whole genome shotgun (WGS) entry which is preliminary data.</text>
</comment>
<dbReference type="Proteomes" id="UP000280091">
    <property type="component" value="Unassembled WGS sequence"/>
</dbReference>
<reference evidence="1 2" key="1">
    <citation type="submission" date="2018-10" db="EMBL/GenBank/DDBJ databases">
        <title>Genomic Encyclopedia of Archaeal and Bacterial Type Strains, Phase II (KMG-II): from individual species to whole genera.</title>
        <authorList>
            <person name="Goeker M."/>
        </authorList>
    </citation>
    <scope>NUCLEOTIDE SEQUENCE [LARGE SCALE GENOMIC DNA]</scope>
    <source>
        <strain evidence="1 2">DSM 15094</strain>
    </source>
</reference>
<keyword evidence="2" id="KW-1185">Reference proteome</keyword>
<dbReference type="RefSeq" id="WP_121364260.1">
    <property type="nucleotide sequence ID" value="NZ_RBXA01000001.1"/>
</dbReference>